<organism evidence="1 2">
    <name type="scientific">Stylonychia lemnae</name>
    <name type="common">Ciliate</name>
    <dbReference type="NCBI Taxonomy" id="5949"/>
    <lineage>
        <taxon>Eukaryota</taxon>
        <taxon>Sar</taxon>
        <taxon>Alveolata</taxon>
        <taxon>Ciliophora</taxon>
        <taxon>Intramacronucleata</taxon>
        <taxon>Spirotrichea</taxon>
        <taxon>Stichotrichia</taxon>
        <taxon>Sporadotrichida</taxon>
        <taxon>Oxytrichidae</taxon>
        <taxon>Stylonychinae</taxon>
        <taxon>Stylonychia</taxon>
    </lineage>
</organism>
<dbReference type="AlphaFoldDB" id="A0A078B2A4"/>
<dbReference type="EMBL" id="CCKQ01016792">
    <property type="protein sequence ID" value="CDW88670.1"/>
    <property type="molecule type" value="Genomic_DNA"/>
</dbReference>
<reference evidence="1 2" key="1">
    <citation type="submission" date="2014-06" db="EMBL/GenBank/DDBJ databases">
        <authorList>
            <person name="Swart Estienne"/>
        </authorList>
    </citation>
    <scope>NUCLEOTIDE SEQUENCE [LARGE SCALE GENOMIC DNA]</scope>
    <source>
        <strain evidence="1 2">130c</strain>
    </source>
</reference>
<gene>
    <name evidence="1" type="primary">Contig8724.g9310</name>
    <name evidence="1" type="ORF">STYLEM_17793</name>
</gene>
<keyword evidence="2" id="KW-1185">Reference proteome</keyword>
<accession>A0A078B2A4</accession>
<name>A0A078B2A4_STYLE</name>
<dbReference type="InParanoid" id="A0A078B2A4"/>
<sequence length="340" mass="39999">MKAIQSNLRLINKNIGLILNSRACFSSNSNLSESQGKITQRSNEEIIKEYEKLFEYAKENLVYKCGNLTDMPSRFGFLKRWRHEKQLNYNNCKHPIFLYAYRAFIDALGKHDIQTVSKMCEKNLFRKIENNYKQVNSLNSRYFLIDKNIQMKMKLLDTKIVEGVYLDRSKNLSSSYYDVKETNEKINYIRKTKAILGKPAGIDFEVMLKDRKPQGINTGFQSEGSQNQQSNTFKEELSILQLDIQFASNLRIGIQHNDDENLTIGAPLQFNKEFEKHVLRFERYIKLPQELQVIRDKLKKEAMNDMRKLKEMKDEETLNPWLITDIDYIMDGNPYVVNLK</sequence>
<dbReference type="OrthoDB" id="301445at2759"/>
<proteinExistence type="predicted"/>
<evidence type="ECO:0000313" key="1">
    <source>
        <dbReference type="EMBL" id="CDW88670.1"/>
    </source>
</evidence>
<dbReference type="Proteomes" id="UP000039865">
    <property type="component" value="Unassembled WGS sequence"/>
</dbReference>
<protein>
    <submittedName>
        <fullName evidence="1">Uncharacterized protein</fullName>
    </submittedName>
</protein>
<evidence type="ECO:0000313" key="2">
    <source>
        <dbReference type="Proteomes" id="UP000039865"/>
    </source>
</evidence>